<feature type="compositionally biased region" description="Acidic residues" evidence="9">
    <location>
        <begin position="506"/>
        <end position="544"/>
    </location>
</feature>
<dbReference type="PANTHER" id="PTHR11073">
    <property type="entry name" value="CALRETICULIN AND CALNEXIN"/>
    <property type="match status" value="1"/>
</dbReference>
<feature type="region of interest" description="Disordered" evidence="9">
    <location>
        <begin position="463"/>
        <end position="544"/>
    </location>
</feature>
<evidence type="ECO:0000256" key="7">
    <source>
        <dbReference type="ARBA" id="ARBA00023186"/>
    </source>
</evidence>
<evidence type="ECO:0000313" key="10">
    <source>
        <dbReference type="EMBL" id="KAJ6244399.1"/>
    </source>
</evidence>
<dbReference type="PANTHER" id="PTHR11073:SF1">
    <property type="entry name" value="CALNEXIN 14D-RELATED"/>
    <property type="match status" value="1"/>
</dbReference>
<keyword evidence="6" id="KW-0472">Membrane</keyword>
<dbReference type="InterPro" id="IPR001580">
    <property type="entry name" value="Calret/calnex"/>
</dbReference>
<feature type="signal peptide" evidence="8">
    <location>
        <begin position="1"/>
        <end position="21"/>
    </location>
</feature>
<evidence type="ECO:0000256" key="4">
    <source>
        <dbReference type="ARBA" id="ARBA00022824"/>
    </source>
</evidence>
<keyword evidence="8" id="KW-0732">Signal</keyword>
<gene>
    <name evidence="10" type="ORF">M0813_02364</name>
</gene>
<keyword evidence="4 8" id="KW-0256">Endoplasmic reticulum</keyword>
<dbReference type="InterPro" id="IPR018124">
    <property type="entry name" value="Calret/calnex_CS"/>
</dbReference>
<dbReference type="PRINTS" id="PR00626">
    <property type="entry name" value="CALRETICULIN"/>
</dbReference>
<dbReference type="Gene3D" id="2.60.120.200">
    <property type="match status" value="1"/>
</dbReference>
<name>A0ABQ8YIH5_9EUKA</name>
<evidence type="ECO:0000256" key="8">
    <source>
        <dbReference type="RuleBase" id="RU362126"/>
    </source>
</evidence>
<protein>
    <submittedName>
        <fullName evidence="10">Calnexin 14d-related</fullName>
    </submittedName>
</protein>
<dbReference type="Pfam" id="PF00262">
    <property type="entry name" value="Calreticulin"/>
    <property type="match status" value="2"/>
</dbReference>
<evidence type="ECO:0000256" key="2">
    <source>
        <dbReference type="ARBA" id="ARBA00010983"/>
    </source>
</evidence>
<evidence type="ECO:0000256" key="5">
    <source>
        <dbReference type="ARBA" id="ARBA00022989"/>
    </source>
</evidence>
<comment type="subcellular location">
    <subcellularLocation>
        <location evidence="1">Endoplasmic reticulum membrane</location>
        <topology evidence="1">Single-pass membrane protein</topology>
    </subcellularLocation>
</comment>
<dbReference type="InterPro" id="IPR009033">
    <property type="entry name" value="Calreticulin/calnexin_P_dom_sf"/>
</dbReference>
<dbReference type="InterPro" id="IPR013320">
    <property type="entry name" value="ConA-like_dom_sf"/>
</dbReference>
<dbReference type="EMBL" id="JAOAOG010000164">
    <property type="protein sequence ID" value="KAJ6244399.1"/>
    <property type="molecule type" value="Genomic_DNA"/>
</dbReference>
<reference evidence="10" key="1">
    <citation type="submission" date="2022-08" db="EMBL/GenBank/DDBJ databases">
        <title>Novel sulfate-reducing endosymbionts in the free-living metamonad Anaeramoeba.</title>
        <authorList>
            <person name="Jerlstrom-Hultqvist J."/>
            <person name="Cepicka I."/>
            <person name="Gallot-Lavallee L."/>
            <person name="Salas-Leiva D."/>
            <person name="Curtis B.A."/>
            <person name="Zahonova K."/>
            <person name="Pipaliya S."/>
            <person name="Dacks J."/>
            <person name="Roger A.J."/>
        </authorList>
    </citation>
    <scope>NUCLEOTIDE SEQUENCE</scope>
    <source>
        <strain evidence="10">Schooner1</strain>
    </source>
</reference>
<comment type="similarity">
    <text evidence="2 8">Belongs to the calreticulin family.</text>
</comment>
<feature type="chain" id="PRO_5044984806" evidence="8">
    <location>
        <begin position="22"/>
        <end position="544"/>
    </location>
</feature>
<evidence type="ECO:0000256" key="1">
    <source>
        <dbReference type="ARBA" id="ARBA00004389"/>
    </source>
</evidence>
<keyword evidence="11" id="KW-1185">Reference proteome</keyword>
<organism evidence="10 11">
    <name type="scientific">Anaeramoeba flamelloides</name>
    <dbReference type="NCBI Taxonomy" id="1746091"/>
    <lineage>
        <taxon>Eukaryota</taxon>
        <taxon>Metamonada</taxon>
        <taxon>Anaeramoebidae</taxon>
        <taxon>Anaeramoeba</taxon>
    </lineage>
</organism>
<keyword evidence="3" id="KW-0812">Transmembrane</keyword>
<comment type="caution">
    <text evidence="10">The sequence shown here is derived from an EMBL/GenBank/DDBJ whole genome shotgun (WGS) entry which is preliminary data.</text>
</comment>
<dbReference type="PROSITE" id="PS00804">
    <property type="entry name" value="CALRETICULIN_2"/>
    <property type="match status" value="1"/>
</dbReference>
<keyword evidence="5" id="KW-1133">Transmembrane helix</keyword>
<feature type="compositionally biased region" description="Basic and acidic residues" evidence="9">
    <location>
        <begin position="474"/>
        <end position="489"/>
    </location>
</feature>
<evidence type="ECO:0000256" key="9">
    <source>
        <dbReference type="SAM" id="MobiDB-lite"/>
    </source>
</evidence>
<sequence>MKLNLISLLLALFLLGALICGEEELNTEQETNIEQEKVIDHGTIDQEYSPHFHFFESFSDGLGKERWIKSSDAKFQGEWKFEESQEPCGIADDIGLVLQNEAKHHGISTKFENKFEASKEGLFFQYEVRFQEHVTCSGAYVKLLPDFEPINLNGDLHYVVMFGPDKCGETNKVHLIFKRFNPKTEEWEERALVKDSPSPIFDTISHVYSFLVNTDGTFKVFVDLKVVTEGTIDEEFFDGWQPETVDDPEDEKPEDWVDEAMIEDPEVTKPEDWVDEEFIPNEEAEEPEDWDEDEDGEWERPMIKNPDFTGKWNHPMIGNPEYKGEWSPKQMPNPDYYLDESPGVLNDIYGIGFELWIMSPKILFDNVILGKAEAKEQAFEYAEKTWGKKFKFQEIERKRKEKERVEMLKGGFVQRVRTFILNLIDSLIYTFKKYPIPSIATSVIILLSTIWLFSKLLRKSPQAQTNTQANPQIAEKEKIGNKSKSKNESEEFIFLKTWSDVSMPEDTSESEKEEEEEEEEAEEVEDVGIDYDDDDSRDDQEDED</sequence>
<dbReference type="SUPFAM" id="SSF49899">
    <property type="entry name" value="Concanavalin A-like lectins/glucanases"/>
    <property type="match status" value="1"/>
</dbReference>
<accession>A0ABQ8YIH5</accession>
<proteinExistence type="inferred from homology"/>
<evidence type="ECO:0000313" key="11">
    <source>
        <dbReference type="Proteomes" id="UP001150062"/>
    </source>
</evidence>
<dbReference type="Gene3D" id="2.10.250.10">
    <property type="entry name" value="Calreticulin/calnexin, P domain"/>
    <property type="match status" value="1"/>
</dbReference>
<evidence type="ECO:0000256" key="6">
    <source>
        <dbReference type="ARBA" id="ARBA00023136"/>
    </source>
</evidence>
<dbReference type="Proteomes" id="UP001150062">
    <property type="component" value="Unassembled WGS sequence"/>
</dbReference>
<keyword evidence="7 8" id="KW-0143">Chaperone</keyword>
<evidence type="ECO:0000256" key="3">
    <source>
        <dbReference type="ARBA" id="ARBA00022692"/>
    </source>
</evidence>